<dbReference type="GO" id="GO:0006950">
    <property type="term" value="P:response to stress"/>
    <property type="evidence" value="ECO:0007669"/>
    <property type="project" value="UniProtKB-ARBA"/>
</dbReference>
<dbReference type="PROSITE" id="PS00108">
    <property type="entry name" value="PROTEIN_KINASE_ST"/>
    <property type="match status" value="1"/>
</dbReference>
<evidence type="ECO:0000256" key="4">
    <source>
        <dbReference type="ARBA" id="ARBA00022679"/>
    </source>
</evidence>
<feature type="compositionally biased region" description="Basic and acidic residues" evidence="11">
    <location>
        <begin position="425"/>
        <end position="441"/>
    </location>
</feature>
<dbReference type="OMA" id="MYLMEYQ"/>
<dbReference type="PROSITE" id="PS50898">
    <property type="entry name" value="RBD"/>
    <property type="match status" value="1"/>
</dbReference>
<dbReference type="SUPFAM" id="SSF56112">
    <property type="entry name" value="Protein kinase-like (PK-like)"/>
    <property type="match status" value="1"/>
</dbReference>
<dbReference type="InterPro" id="IPR003116">
    <property type="entry name" value="RBD_dom"/>
</dbReference>
<evidence type="ECO:0000313" key="15">
    <source>
        <dbReference type="EMBL" id="TDG40425.1"/>
    </source>
</evidence>
<feature type="region of interest" description="Disordered" evidence="11">
    <location>
        <begin position="325"/>
        <end position="382"/>
    </location>
</feature>
<evidence type="ECO:0000259" key="14">
    <source>
        <dbReference type="PROSITE" id="PS50898"/>
    </source>
</evidence>
<keyword evidence="4" id="KW-0808">Transferase</keyword>
<feature type="compositionally biased region" description="Low complexity" evidence="11">
    <location>
        <begin position="325"/>
        <end position="349"/>
    </location>
</feature>
<keyword evidence="5" id="KW-0479">Metal-binding</keyword>
<dbReference type="CDD" id="cd01816">
    <property type="entry name" value="RBD_RAF"/>
    <property type="match status" value="1"/>
</dbReference>
<dbReference type="Pfam" id="PF02196">
    <property type="entry name" value="RBD"/>
    <property type="match status" value="1"/>
</dbReference>
<dbReference type="Pfam" id="PF07714">
    <property type="entry name" value="PK_Tyr_Ser-Thr"/>
    <property type="match status" value="1"/>
</dbReference>
<dbReference type="Proteomes" id="UP000295192">
    <property type="component" value="Unassembled WGS sequence"/>
</dbReference>
<dbReference type="KEGG" id="dnv:108656664"/>
<dbReference type="PANTHER" id="PTHR44329">
    <property type="entry name" value="SERINE/THREONINE-PROTEIN KINASE TNNI3K-RELATED"/>
    <property type="match status" value="1"/>
</dbReference>
<feature type="compositionally biased region" description="Polar residues" evidence="11">
    <location>
        <begin position="369"/>
        <end position="382"/>
    </location>
</feature>
<dbReference type="EC" id="2.7.11.1" evidence="2"/>
<dbReference type="InterPro" id="IPR002219">
    <property type="entry name" value="PKC_DAG/PE"/>
</dbReference>
<dbReference type="PROSITE" id="PS00479">
    <property type="entry name" value="ZF_DAG_PE_1"/>
    <property type="match status" value="1"/>
</dbReference>
<dbReference type="EMBL" id="LSRL02000571">
    <property type="protein sequence ID" value="TDG40425.1"/>
    <property type="molecule type" value="Genomic_DNA"/>
</dbReference>
<dbReference type="OrthoDB" id="774951at2759"/>
<dbReference type="Pfam" id="PF00130">
    <property type="entry name" value="C1_1"/>
    <property type="match status" value="1"/>
</dbReference>
<feature type="compositionally biased region" description="Low complexity" evidence="11">
    <location>
        <begin position="88"/>
        <end position="108"/>
    </location>
</feature>
<evidence type="ECO:0000259" key="12">
    <source>
        <dbReference type="PROSITE" id="PS50011"/>
    </source>
</evidence>
<dbReference type="GO" id="GO:0046872">
    <property type="term" value="F:metal ion binding"/>
    <property type="evidence" value="ECO:0007669"/>
    <property type="project" value="UniProtKB-KW"/>
</dbReference>
<dbReference type="InterPro" id="IPR029071">
    <property type="entry name" value="Ubiquitin-like_domsf"/>
</dbReference>
<evidence type="ECO:0000256" key="2">
    <source>
        <dbReference type="ARBA" id="ARBA00012513"/>
    </source>
</evidence>
<dbReference type="InterPro" id="IPR008271">
    <property type="entry name" value="Ser/Thr_kinase_AS"/>
</dbReference>
<feature type="domain" description="Phorbol-ester/DAG-type" evidence="13">
    <location>
        <begin position="241"/>
        <end position="287"/>
    </location>
</feature>
<keyword evidence="3" id="KW-0723">Serine/threonine-protein kinase</keyword>
<dbReference type="Gene3D" id="1.10.510.10">
    <property type="entry name" value="Transferase(Phosphotransferase) domain 1"/>
    <property type="match status" value="1"/>
</dbReference>
<keyword evidence="9 10" id="KW-0067">ATP-binding</keyword>
<dbReference type="FunFam" id="3.30.200.20:FF:000024">
    <property type="entry name" value="B-Raf proto-oncogene serine/threonine-protein kinase"/>
    <property type="match status" value="1"/>
</dbReference>
<reference evidence="15 16" key="1">
    <citation type="journal article" date="2019" name="J. Hered.">
        <title>An Improved Genome Assembly for Drosophila navojoa, the Basal Species in the mojavensis Cluster.</title>
        <authorList>
            <person name="Vanderlinde T."/>
            <person name="Dupim E.G."/>
            <person name="Nazario-Yepiz N.O."/>
            <person name="Carvalho A.B."/>
        </authorList>
    </citation>
    <scope>NUCLEOTIDE SEQUENCE [LARGE SCALE GENOMIC DNA]</scope>
    <source>
        <strain evidence="15">Navoj_Jal97</strain>
        <tissue evidence="15">Whole organism</tissue>
    </source>
</reference>
<evidence type="ECO:0000256" key="6">
    <source>
        <dbReference type="ARBA" id="ARBA00022741"/>
    </source>
</evidence>
<dbReference type="SMART" id="SM00455">
    <property type="entry name" value="RBD"/>
    <property type="match status" value="1"/>
</dbReference>
<evidence type="ECO:0000259" key="13">
    <source>
        <dbReference type="PROSITE" id="PS50081"/>
    </source>
</evidence>
<dbReference type="InterPro" id="IPR046349">
    <property type="entry name" value="C1-like_sf"/>
</dbReference>
<evidence type="ECO:0000313" key="16">
    <source>
        <dbReference type="Proteomes" id="UP000295192"/>
    </source>
</evidence>
<dbReference type="SMART" id="SM00109">
    <property type="entry name" value="C1"/>
    <property type="match status" value="1"/>
</dbReference>
<feature type="compositionally biased region" description="Polar residues" evidence="11">
    <location>
        <begin position="404"/>
        <end position="417"/>
    </location>
</feature>
<dbReference type="FunFam" id="1.10.510.10:FF:000036">
    <property type="entry name" value="RAF proto-oncogene serine/threonine-protein kinase"/>
    <property type="match status" value="1"/>
</dbReference>
<evidence type="ECO:0000256" key="1">
    <source>
        <dbReference type="ARBA" id="ARBA00010507"/>
    </source>
</evidence>
<keyword evidence="7" id="KW-0418">Kinase</keyword>
<keyword evidence="6 10" id="KW-0547">Nucleotide-binding</keyword>
<dbReference type="Gene3D" id="3.30.200.20">
    <property type="entry name" value="Phosphorylase Kinase, domain 1"/>
    <property type="match status" value="1"/>
</dbReference>
<dbReference type="CDD" id="cd20811">
    <property type="entry name" value="C1_Raf"/>
    <property type="match status" value="1"/>
</dbReference>
<feature type="region of interest" description="Disordered" evidence="11">
    <location>
        <begin position="394"/>
        <end position="441"/>
    </location>
</feature>
<dbReference type="InterPro" id="IPR001245">
    <property type="entry name" value="Ser-Thr/Tyr_kinase_cat_dom"/>
</dbReference>
<feature type="compositionally biased region" description="Low complexity" evidence="11">
    <location>
        <begin position="120"/>
        <end position="131"/>
    </location>
</feature>
<dbReference type="Gene3D" id="3.30.60.20">
    <property type="match status" value="1"/>
</dbReference>
<organism evidence="15 16">
    <name type="scientific">Drosophila navojoa</name>
    <name type="common">Fruit fly</name>
    <dbReference type="NCBI Taxonomy" id="7232"/>
    <lineage>
        <taxon>Eukaryota</taxon>
        <taxon>Metazoa</taxon>
        <taxon>Ecdysozoa</taxon>
        <taxon>Arthropoda</taxon>
        <taxon>Hexapoda</taxon>
        <taxon>Insecta</taxon>
        <taxon>Pterygota</taxon>
        <taxon>Neoptera</taxon>
        <taxon>Endopterygota</taxon>
        <taxon>Diptera</taxon>
        <taxon>Brachycera</taxon>
        <taxon>Muscomorpha</taxon>
        <taxon>Ephydroidea</taxon>
        <taxon>Drosophilidae</taxon>
        <taxon>Drosophila</taxon>
    </lineage>
</organism>
<dbReference type="AlphaFoldDB" id="A0A484AXY4"/>
<evidence type="ECO:0000256" key="5">
    <source>
        <dbReference type="ARBA" id="ARBA00022723"/>
    </source>
</evidence>
<dbReference type="Gene3D" id="3.10.20.90">
    <property type="entry name" value="Phosphatidylinositol 3-kinase Catalytic Subunit, Chain A, domain 1"/>
    <property type="match status" value="1"/>
</dbReference>
<dbReference type="GO" id="GO:0005524">
    <property type="term" value="F:ATP binding"/>
    <property type="evidence" value="ECO:0007669"/>
    <property type="project" value="UniProtKB-UniRule"/>
</dbReference>
<accession>A0A484AXY4</accession>
<dbReference type="SUPFAM" id="SSF57889">
    <property type="entry name" value="Cysteine-rich domain"/>
    <property type="match status" value="1"/>
</dbReference>
<dbReference type="InterPro" id="IPR000719">
    <property type="entry name" value="Prot_kinase_dom"/>
</dbReference>
<sequence>MSTDSSPESDSEVYDPLADELHNVQLVIHVTRENIDALNAKFANLQEPPAMYLTEYQELTSKLHELKAKEHELMEQLNALQQDDDSKSQSQSEAKQQQQQQQQQQQSALGADRTDQPHYQNQTQILQQQRQLARHAHEQTPGETGSGSQCGTLTRQPKVLLRAHLPNQQRTSVEVVAGTRLCDALMKALTLRQLEPFMCEVSTTPHSGRHIIPWNTDIGTLHVEEIYVRLLDKFPLGPHIKHQFIRKTFFSIVFCEGCRRLLFTGFYCSQCNFRFHQRCAGRVPMLCQPFSVDSYYERLLSSYPENSVGLPVGRSNAVRFNVSSRRCSSSGSSSTATTTTTTTTNNSSSKPSANRQGRPPRISQDDRSNSAPNVCINSIRPLTNDTQRSLIMQARPPLPHPCTDHSNSTQSSPTSTLKHNRPRARSADESNKNLLSRDAKNSEENWNIQAEEILIGPRIGSGSFGTVYRAHWHGPVAVKTLKVKTPSPAQLQAFKNEVAMLKKTRHCNILLFMGCVSKPSLAIVTQWCEGSSLYKHVHVNETKFKLNTLIDIGRQVAQGMDYLHAKNIIHRDLKTNNIFLHEDLSVKIGDFGLATAKTRWSGEKQANQPTGSILWMAPEVIRMQEQNPYSFQSDVYAFGIVMYELLAECLPYRNISNKDQILFMVGRGLLRPDMTQVRSDAPQALKRLSEDCIKYNPKERPLFRPLLNMLENMLRTLPKIHRSASEPNLTQSQLQNDDFLYMCPSPKTPVNYNNFQFYNSAGNI</sequence>
<evidence type="ECO:0000256" key="3">
    <source>
        <dbReference type="ARBA" id="ARBA00022527"/>
    </source>
</evidence>
<dbReference type="InterPro" id="IPR011009">
    <property type="entry name" value="Kinase-like_dom_sf"/>
</dbReference>
<dbReference type="STRING" id="7232.A0A484AXY4"/>
<feature type="domain" description="RBD" evidence="14">
    <location>
        <begin position="159"/>
        <end position="231"/>
    </location>
</feature>
<dbReference type="SMART" id="SM00220">
    <property type="entry name" value="S_TKc"/>
    <property type="match status" value="1"/>
</dbReference>
<feature type="domain" description="Protein kinase" evidence="12">
    <location>
        <begin position="453"/>
        <end position="714"/>
    </location>
</feature>
<protein>
    <recommendedName>
        <fullName evidence="2">non-specific serine/threonine protein kinase</fullName>
        <ecNumber evidence="2">2.7.11.1</ecNumber>
    </recommendedName>
</protein>
<evidence type="ECO:0000256" key="7">
    <source>
        <dbReference type="ARBA" id="ARBA00022777"/>
    </source>
</evidence>
<evidence type="ECO:0000256" key="9">
    <source>
        <dbReference type="ARBA" id="ARBA00022840"/>
    </source>
</evidence>
<gene>
    <name evidence="15" type="ORF">AWZ03_013152</name>
</gene>
<dbReference type="FunFam" id="3.10.20.90:FF:000259">
    <property type="entry name" value="Raf serine/threonine-protein kinase phl"/>
    <property type="match status" value="1"/>
</dbReference>
<feature type="region of interest" description="Disordered" evidence="11">
    <location>
        <begin position="80"/>
        <end position="152"/>
    </location>
</feature>
<dbReference type="SUPFAM" id="SSF54236">
    <property type="entry name" value="Ubiquitin-like"/>
    <property type="match status" value="1"/>
</dbReference>
<dbReference type="GO" id="GO:0004709">
    <property type="term" value="F:MAP kinase kinase kinase activity"/>
    <property type="evidence" value="ECO:0007669"/>
    <property type="project" value="TreeGrafter"/>
</dbReference>
<keyword evidence="16" id="KW-1185">Reference proteome</keyword>
<evidence type="ECO:0000256" key="11">
    <source>
        <dbReference type="SAM" id="MobiDB-lite"/>
    </source>
</evidence>
<feature type="binding site" evidence="10">
    <location>
        <position position="479"/>
    </location>
    <ligand>
        <name>ATP</name>
        <dbReference type="ChEBI" id="CHEBI:30616"/>
    </ligand>
</feature>
<dbReference type="InterPro" id="IPR017441">
    <property type="entry name" value="Protein_kinase_ATP_BS"/>
</dbReference>
<evidence type="ECO:0000256" key="8">
    <source>
        <dbReference type="ARBA" id="ARBA00022833"/>
    </source>
</evidence>
<dbReference type="PROSITE" id="PS00107">
    <property type="entry name" value="PROTEIN_KINASE_ATP"/>
    <property type="match status" value="1"/>
</dbReference>
<feature type="compositionally biased region" description="Polar residues" evidence="11">
    <location>
        <begin position="141"/>
        <end position="152"/>
    </location>
</feature>
<dbReference type="PROSITE" id="PS50081">
    <property type="entry name" value="ZF_DAG_PE_2"/>
    <property type="match status" value="1"/>
</dbReference>
<proteinExistence type="inferred from homology"/>
<dbReference type="InterPro" id="IPR051681">
    <property type="entry name" value="Ser/Thr_Kinases-Pseudokinases"/>
</dbReference>
<dbReference type="PROSITE" id="PS50011">
    <property type="entry name" value="PROTEIN_KINASE_DOM"/>
    <property type="match status" value="1"/>
</dbReference>
<keyword evidence="8" id="KW-0862">Zinc</keyword>
<comment type="caution">
    <text evidence="15">The sequence shown here is derived from an EMBL/GenBank/DDBJ whole genome shotgun (WGS) entry which is preliminary data.</text>
</comment>
<dbReference type="PANTHER" id="PTHR44329:SF262">
    <property type="entry name" value="RAF HOMOLOG SERINE_THREONINE-PROTEIN KINASE RAF"/>
    <property type="match status" value="1"/>
</dbReference>
<name>A0A484AXY4_DRONA</name>
<comment type="similarity">
    <text evidence="1">Belongs to the protein kinase superfamily. TKL Ser/Thr protein kinase family. RAF subfamily.</text>
</comment>
<evidence type="ECO:0000256" key="10">
    <source>
        <dbReference type="PROSITE-ProRule" id="PRU10141"/>
    </source>
</evidence>
<dbReference type="CDD" id="cd14062">
    <property type="entry name" value="STKc_Raf"/>
    <property type="match status" value="1"/>
</dbReference>